<gene>
    <name evidence="1" type="ORF">H0A72_17870</name>
</gene>
<proteinExistence type="predicted"/>
<sequence>MMSNLSYNQFSRMSDSLERDLMRQALSDGESVSIATLGKEILAAIQHGVKATWDYVMDVTAALDEARAKSARFSGSHW</sequence>
<reference evidence="1 2" key="1">
    <citation type="submission" date="2020-07" db="EMBL/GenBank/DDBJ databases">
        <title>Taxonomic revisions and descriptions of new bacterial species based on genomic comparisons in the high-G+C-content subgroup of the family Alcaligenaceae.</title>
        <authorList>
            <person name="Szabo A."/>
            <person name="Felfoldi T."/>
        </authorList>
    </citation>
    <scope>NUCLEOTIDE SEQUENCE [LARGE SCALE GENOMIC DNA]</scope>
    <source>
        <strain evidence="1 2">LMG 24012</strain>
    </source>
</reference>
<accession>A0A853FYP4</accession>
<dbReference type="Proteomes" id="UP000559809">
    <property type="component" value="Unassembled WGS sequence"/>
</dbReference>
<dbReference type="AlphaFoldDB" id="A0A853FYP4"/>
<comment type="caution">
    <text evidence="1">The sequence shown here is derived from an EMBL/GenBank/DDBJ whole genome shotgun (WGS) entry which is preliminary data.</text>
</comment>
<protein>
    <submittedName>
        <fullName evidence="1">Uncharacterized protein</fullName>
    </submittedName>
</protein>
<dbReference type="EMBL" id="JACCEM010000010">
    <property type="protein sequence ID" value="NYT51185.1"/>
    <property type="molecule type" value="Genomic_DNA"/>
</dbReference>
<evidence type="ECO:0000313" key="1">
    <source>
        <dbReference type="EMBL" id="NYT51185.1"/>
    </source>
</evidence>
<name>A0A853FYP4_9BURK</name>
<dbReference type="RefSeq" id="WP_180157822.1">
    <property type="nucleotide sequence ID" value="NZ_JACCEM010000010.1"/>
</dbReference>
<evidence type="ECO:0000313" key="2">
    <source>
        <dbReference type="Proteomes" id="UP000559809"/>
    </source>
</evidence>
<keyword evidence="2" id="KW-1185">Reference proteome</keyword>
<organism evidence="1 2">
    <name type="scientific">Parapusillimonas granuli</name>
    <dbReference type="NCBI Taxonomy" id="380911"/>
    <lineage>
        <taxon>Bacteria</taxon>
        <taxon>Pseudomonadati</taxon>
        <taxon>Pseudomonadota</taxon>
        <taxon>Betaproteobacteria</taxon>
        <taxon>Burkholderiales</taxon>
        <taxon>Alcaligenaceae</taxon>
        <taxon>Parapusillimonas</taxon>
    </lineage>
</organism>